<feature type="region of interest" description="Disordered" evidence="1">
    <location>
        <begin position="75"/>
        <end position="99"/>
    </location>
</feature>
<dbReference type="RefSeq" id="WP_013841544.1">
    <property type="nucleotide sequence ID" value="NC_015589.1"/>
</dbReference>
<evidence type="ECO:0000313" key="3">
    <source>
        <dbReference type="EMBL" id="AEG59776.1"/>
    </source>
</evidence>
<organism evidence="3 4">
    <name type="scientific">Desulforamulus ruminis (strain ATCC 23193 / DSM 2154 / NCIMB 8452 / DL)</name>
    <name type="common">Desulfotomaculum ruminis</name>
    <dbReference type="NCBI Taxonomy" id="696281"/>
    <lineage>
        <taxon>Bacteria</taxon>
        <taxon>Bacillati</taxon>
        <taxon>Bacillota</taxon>
        <taxon>Clostridia</taxon>
        <taxon>Eubacteriales</taxon>
        <taxon>Peptococcaceae</taxon>
        <taxon>Desulforamulus</taxon>
    </lineage>
</organism>
<accession>F6DR57</accession>
<feature type="compositionally biased region" description="Polar residues" evidence="1">
    <location>
        <begin position="162"/>
        <end position="175"/>
    </location>
</feature>
<reference evidence="4" key="1">
    <citation type="submission" date="2011-05" db="EMBL/GenBank/DDBJ databases">
        <title>Complete sequence of Desulfotomaculum ruminis DSM 2154.</title>
        <authorList>
            <person name="Lucas S."/>
            <person name="Copeland A."/>
            <person name="Lapidus A."/>
            <person name="Cheng J.-F."/>
            <person name="Goodwin L."/>
            <person name="Pitluck S."/>
            <person name="Lu M."/>
            <person name="Detter J.C."/>
            <person name="Han C."/>
            <person name="Tapia R."/>
            <person name="Land M."/>
            <person name="Hauser L."/>
            <person name="Kyrpides N."/>
            <person name="Ivanova N."/>
            <person name="Mikhailova N."/>
            <person name="Pagani I."/>
            <person name="Stams A.J.M."/>
            <person name="Plugge C.M."/>
            <person name="Muyzer G."/>
            <person name="Kuever J."/>
            <person name="Parshina S.N."/>
            <person name="Ivanova A.E."/>
            <person name="Nazina T.N."/>
            <person name="Brambilla E."/>
            <person name="Spring S."/>
            <person name="Klenk H.-P."/>
            <person name="Woyke T."/>
        </authorList>
    </citation>
    <scope>NUCLEOTIDE SEQUENCE [LARGE SCALE GENOMIC DNA]</scope>
    <source>
        <strain evidence="4">ATCC 23193 / DSM 2154 / NCIB 8452 / DL</strain>
    </source>
</reference>
<dbReference type="PROSITE" id="PS51257">
    <property type="entry name" value="PROKAR_LIPOPROTEIN"/>
    <property type="match status" value="1"/>
</dbReference>
<dbReference type="KEGG" id="dru:Desru_1511"/>
<feature type="compositionally biased region" description="Basic and acidic residues" evidence="1">
    <location>
        <begin position="76"/>
        <end position="95"/>
    </location>
</feature>
<proteinExistence type="predicted"/>
<evidence type="ECO:0000256" key="2">
    <source>
        <dbReference type="SAM" id="SignalP"/>
    </source>
</evidence>
<evidence type="ECO:0000256" key="1">
    <source>
        <dbReference type="SAM" id="MobiDB-lite"/>
    </source>
</evidence>
<dbReference type="HOGENOM" id="CLU_1299241_0_0_9"/>
<gene>
    <name evidence="3" type="ordered locus">Desru_1511</name>
</gene>
<dbReference type="OrthoDB" id="1787414at2"/>
<dbReference type="STRING" id="696281.Desru_1511"/>
<dbReference type="EMBL" id="CP002780">
    <property type="protein sequence ID" value="AEG59776.1"/>
    <property type="molecule type" value="Genomic_DNA"/>
</dbReference>
<evidence type="ECO:0000313" key="4">
    <source>
        <dbReference type="Proteomes" id="UP000009234"/>
    </source>
</evidence>
<name>F6DR57_DESRL</name>
<feature type="signal peptide" evidence="2">
    <location>
        <begin position="1"/>
        <end position="27"/>
    </location>
</feature>
<dbReference type="eggNOG" id="ENOG5033NWP">
    <property type="taxonomic scope" value="Bacteria"/>
</dbReference>
<dbReference type="AlphaFoldDB" id="F6DR57"/>
<dbReference type="Proteomes" id="UP000009234">
    <property type="component" value="Chromosome"/>
</dbReference>
<feature type="region of interest" description="Disordered" evidence="1">
    <location>
        <begin position="162"/>
        <end position="191"/>
    </location>
</feature>
<keyword evidence="4" id="KW-1185">Reference proteome</keyword>
<feature type="chain" id="PRO_5003333398" description="Lipoprotein" evidence="2">
    <location>
        <begin position="28"/>
        <end position="191"/>
    </location>
</feature>
<keyword evidence="2" id="KW-0732">Signal</keyword>
<sequence length="191" mass="20257">MKRNKLLWMLLLVFIAAITAGCQSSDAEEGQKASPGMAESEKVTLPQGEPALIGKVKEIIGNEVTVYIAQAAQNGETDKPADQTETQNQEHKGERTGTLGGEVTFSEETETFLIPVGVPMVAMQSGRNEAGEIELTKITADAILRIWKTDGAISFVQVTNSNKAKSTGQNQEKTGQGTGNPPDMGGPPPGM</sequence>
<reference evidence="3 4" key="2">
    <citation type="journal article" date="2012" name="Stand. Genomic Sci.">
        <title>Complete genome sequence of the sulfate-reducing firmicute Desulfotomaculum ruminis type strain (DL(T)).</title>
        <authorList>
            <person name="Spring S."/>
            <person name="Visser M."/>
            <person name="Lu M."/>
            <person name="Copeland A."/>
            <person name="Lapidus A."/>
            <person name="Lucas S."/>
            <person name="Cheng J.F."/>
            <person name="Han C."/>
            <person name="Tapia R."/>
            <person name="Goodwin L.A."/>
            <person name="Pitluck S."/>
            <person name="Ivanova N."/>
            <person name="Land M."/>
            <person name="Hauser L."/>
            <person name="Larimer F."/>
            <person name="Rohde M."/>
            <person name="Goker M."/>
            <person name="Detter J.C."/>
            <person name="Kyrpides N.C."/>
            <person name="Woyke T."/>
            <person name="Schaap P.J."/>
            <person name="Plugge C.M."/>
            <person name="Muyzer G."/>
            <person name="Kuever J."/>
            <person name="Pereira I.A."/>
            <person name="Parshina S.N."/>
            <person name="Bernier-Latmani R."/>
            <person name="Stams A.J."/>
            <person name="Klenk H.P."/>
        </authorList>
    </citation>
    <scope>NUCLEOTIDE SEQUENCE [LARGE SCALE GENOMIC DNA]</scope>
    <source>
        <strain evidence="4">ATCC 23193 / DSM 2154 / NCIB 8452 / DL</strain>
    </source>
</reference>
<evidence type="ECO:0008006" key="5">
    <source>
        <dbReference type="Google" id="ProtNLM"/>
    </source>
</evidence>
<protein>
    <recommendedName>
        <fullName evidence="5">Lipoprotein</fullName>
    </recommendedName>
</protein>